<name>A0ABS1TLB3_9BACI</name>
<feature type="domain" description="Core-binding (CB)" evidence="11">
    <location>
        <begin position="1"/>
        <end position="81"/>
    </location>
</feature>
<evidence type="ECO:0000256" key="5">
    <source>
        <dbReference type="ARBA" id="ARBA00022908"/>
    </source>
</evidence>
<gene>
    <name evidence="12" type="ORF">JK635_07715</name>
</gene>
<evidence type="ECO:0000256" key="7">
    <source>
        <dbReference type="ARBA" id="ARBA00023172"/>
    </source>
</evidence>
<dbReference type="Gene3D" id="1.10.150.130">
    <property type="match status" value="1"/>
</dbReference>
<evidence type="ECO:0000256" key="6">
    <source>
        <dbReference type="ARBA" id="ARBA00023125"/>
    </source>
</evidence>
<dbReference type="PROSITE" id="PS51900">
    <property type="entry name" value="CB"/>
    <property type="match status" value="1"/>
</dbReference>
<dbReference type="EMBL" id="JAESWB010000134">
    <property type="protein sequence ID" value="MBL4952096.1"/>
    <property type="molecule type" value="Genomic_DNA"/>
</dbReference>
<dbReference type="RefSeq" id="WP_202653375.1">
    <property type="nucleotide sequence ID" value="NZ_JAESWB010000134.1"/>
</dbReference>
<sequence>MEEWLENFSIWLKDKERAVSTQQEYLYNIRSYLQFLGDKPLPETKKTDILRFLTREREKGNSAATRNRKLMAIRSFYKALTDMELLDTNPAQYIDVAKEKKERIPTYLDVSSWQFFLTHLKEKSYPVRNQAMFMLMTLAGLRVVEVHNMNIDDIHEDAGGIRVFGKGGKSRFIPVDHELMQILLSVKDKRPTPKPEHKRALFLSRHGTRITRRRIQQIAESIFHELKQSKGKEYLEDVPLSCHKLRHTFGTSLVRVGVDIRTIQELMGHENLSTTQIYTHVHNEQKMAAIDKLQAWYNQPK</sequence>
<evidence type="ECO:0000256" key="9">
    <source>
        <dbReference type="PROSITE-ProRule" id="PRU01248"/>
    </source>
</evidence>
<keyword evidence="8" id="KW-0131">Cell cycle</keyword>
<dbReference type="PROSITE" id="PS51898">
    <property type="entry name" value="TYR_RECOMBINASE"/>
    <property type="match status" value="1"/>
</dbReference>
<evidence type="ECO:0000256" key="2">
    <source>
        <dbReference type="ARBA" id="ARBA00022490"/>
    </source>
</evidence>
<comment type="caution">
    <text evidence="12">The sequence shown here is derived from an EMBL/GenBank/DDBJ whole genome shotgun (WGS) entry which is preliminary data.</text>
</comment>
<keyword evidence="13" id="KW-1185">Reference proteome</keyword>
<evidence type="ECO:0000313" key="12">
    <source>
        <dbReference type="EMBL" id="MBL4952096.1"/>
    </source>
</evidence>
<dbReference type="PANTHER" id="PTHR30349">
    <property type="entry name" value="PHAGE INTEGRASE-RELATED"/>
    <property type="match status" value="1"/>
</dbReference>
<dbReference type="InterPro" id="IPR010998">
    <property type="entry name" value="Integrase_recombinase_N"/>
</dbReference>
<evidence type="ECO:0000259" key="10">
    <source>
        <dbReference type="PROSITE" id="PS51898"/>
    </source>
</evidence>
<dbReference type="SUPFAM" id="SSF56349">
    <property type="entry name" value="DNA breaking-rejoining enzymes"/>
    <property type="match status" value="1"/>
</dbReference>
<dbReference type="Pfam" id="PF02899">
    <property type="entry name" value="Phage_int_SAM_1"/>
    <property type="match status" value="1"/>
</dbReference>
<evidence type="ECO:0000259" key="11">
    <source>
        <dbReference type="PROSITE" id="PS51900"/>
    </source>
</evidence>
<reference evidence="12 13" key="1">
    <citation type="submission" date="2021-01" db="EMBL/GenBank/DDBJ databases">
        <title>Genome public.</title>
        <authorList>
            <person name="Liu C."/>
            <person name="Sun Q."/>
        </authorList>
    </citation>
    <scope>NUCLEOTIDE SEQUENCE [LARGE SCALE GENOMIC DNA]</scope>
    <source>
        <strain evidence="12 13">YIM B02564</strain>
    </source>
</reference>
<evidence type="ECO:0000256" key="3">
    <source>
        <dbReference type="ARBA" id="ARBA00022618"/>
    </source>
</evidence>
<dbReference type="InterPro" id="IPR004107">
    <property type="entry name" value="Integrase_SAM-like_N"/>
</dbReference>
<evidence type="ECO:0000256" key="8">
    <source>
        <dbReference type="ARBA" id="ARBA00023306"/>
    </source>
</evidence>
<dbReference type="InterPro" id="IPR002104">
    <property type="entry name" value="Integrase_catalytic"/>
</dbReference>
<evidence type="ECO:0000313" key="13">
    <source>
        <dbReference type="Proteomes" id="UP000623967"/>
    </source>
</evidence>
<dbReference type="InterPro" id="IPR011010">
    <property type="entry name" value="DNA_brk_join_enz"/>
</dbReference>
<dbReference type="InterPro" id="IPR044068">
    <property type="entry name" value="CB"/>
</dbReference>
<keyword evidence="6 9" id="KW-0238">DNA-binding</keyword>
<feature type="domain" description="Tyr recombinase" evidence="10">
    <location>
        <begin position="103"/>
        <end position="291"/>
    </location>
</feature>
<proteinExistence type="predicted"/>
<protein>
    <submittedName>
        <fullName evidence="12">Tyrosine-type recombinase/integrase</fullName>
    </submittedName>
</protein>
<organism evidence="12 13">
    <name type="scientific">Neobacillus paridis</name>
    <dbReference type="NCBI Taxonomy" id="2803862"/>
    <lineage>
        <taxon>Bacteria</taxon>
        <taxon>Bacillati</taxon>
        <taxon>Bacillota</taxon>
        <taxon>Bacilli</taxon>
        <taxon>Bacillales</taxon>
        <taxon>Bacillaceae</taxon>
        <taxon>Neobacillus</taxon>
    </lineage>
</organism>
<accession>A0ABS1TLB3</accession>
<keyword evidence="2" id="KW-0963">Cytoplasm</keyword>
<keyword evidence="5" id="KW-0229">DNA integration</keyword>
<dbReference type="Pfam" id="PF00589">
    <property type="entry name" value="Phage_integrase"/>
    <property type="match status" value="1"/>
</dbReference>
<evidence type="ECO:0000256" key="1">
    <source>
        <dbReference type="ARBA" id="ARBA00004496"/>
    </source>
</evidence>
<dbReference type="InterPro" id="IPR013762">
    <property type="entry name" value="Integrase-like_cat_sf"/>
</dbReference>
<comment type="subcellular location">
    <subcellularLocation>
        <location evidence="1">Cytoplasm</location>
    </subcellularLocation>
</comment>
<dbReference type="Gene3D" id="1.10.443.10">
    <property type="entry name" value="Intergrase catalytic core"/>
    <property type="match status" value="1"/>
</dbReference>
<keyword evidence="4" id="KW-0159">Chromosome partition</keyword>
<keyword evidence="7" id="KW-0233">DNA recombination</keyword>
<evidence type="ECO:0000256" key="4">
    <source>
        <dbReference type="ARBA" id="ARBA00022829"/>
    </source>
</evidence>
<keyword evidence="3" id="KW-0132">Cell division</keyword>
<dbReference type="Proteomes" id="UP000623967">
    <property type="component" value="Unassembled WGS sequence"/>
</dbReference>
<dbReference type="PANTHER" id="PTHR30349:SF77">
    <property type="entry name" value="TYROSINE RECOMBINASE XERC"/>
    <property type="match status" value="1"/>
</dbReference>
<dbReference type="InterPro" id="IPR050090">
    <property type="entry name" value="Tyrosine_recombinase_XerCD"/>
</dbReference>